<dbReference type="InterPro" id="IPR050639">
    <property type="entry name" value="SSR_resolvase"/>
</dbReference>
<dbReference type="InterPro" id="IPR011109">
    <property type="entry name" value="DNA_bind_recombinase_dom"/>
</dbReference>
<evidence type="ECO:0000313" key="4">
    <source>
        <dbReference type="Proteomes" id="UP001595803"/>
    </source>
</evidence>
<dbReference type="Pfam" id="PF07508">
    <property type="entry name" value="Recombinase"/>
    <property type="match status" value="1"/>
</dbReference>
<dbReference type="Gene3D" id="3.90.1750.20">
    <property type="entry name" value="Putative Large Serine Recombinase, Chain B, Domain 2"/>
    <property type="match status" value="1"/>
</dbReference>
<dbReference type="RefSeq" id="WP_322472562.1">
    <property type="nucleotide sequence ID" value="NZ_JBHRZG010000010.1"/>
</dbReference>
<evidence type="ECO:0000313" key="3">
    <source>
        <dbReference type="EMBL" id="MFC3833108.1"/>
    </source>
</evidence>
<keyword evidence="4" id="KW-1185">Reference proteome</keyword>
<protein>
    <submittedName>
        <fullName evidence="3">Recombinase family protein</fullName>
    </submittedName>
</protein>
<dbReference type="PANTHER" id="PTHR30461">
    <property type="entry name" value="DNA-INVERTASE FROM LAMBDOID PROPHAGE"/>
    <property type="match status" value="1"/>
</dbReference>
<dbReference type="EMBL" id="JBHRZG010000010">
    <property type="protein sequence ID" value="MFC3833108.1"/>
    <property type="molecule type" value="Genomic_DNA"/>
</dbReference>
<dbReference type="Pfam" id="PF00239">
    <property type="entry name" value="Resolvase"/>
    <property type="match status" value="1"/>
</dbReference>
<dbReference type="SUPFAM" id="SSF53041">
    <property type="entry name" value="Resolvase-like"/>
    <property type="match status" value="1"/>
</dbReference>
<dbReference type="PANTHER" id="PTHR30461:SF23">
    <property type="entry name" value="DNA RECOMBINASE-RELATED"/>
    <property type="match status" value="1"/>
</dbReference>
<gene>
    <name evidence="3" type="ORF">ACFOSB_09590</name>
</gene>
<reference evidence="4" key="1">
    <citation type="journal article" date="2019" name="Int. J. Syst. Evol. Microbiol.">
        <title>The Global Catalogue of Microorganisms (GCM) 10K type strain sequencing project: providing services to taxonomists for standard genome sequencing and annotation.</title>
        <authorList>
            <consortium name="The Broad Institute Genomics Platform"/>
            <consortium name="The Broad Institute Genome Sequencing Center for Infectious Disease"/>
            <person name="Wu L."/>
            <person name="Ma J."/>
        </authorList>
    </citation>
    <scope>NUCLEOTIDE SEQUENCE [LARGE SCALE GENOMIC DNA]</scope>
    <source>
        <strain evidence="4">CCTCC AB 2017081</strain>
    </source>
</reference>
<dbReference type="SMART" id="SM00857">
    <property type="entry name" value="Resolvase"/>
    <property type="match status" value="1"/>
</dbReference>
<evidence type="ECO:0000259" key="2">
    <source>
        <dbReference type="PROSITE" id="PS51737"/>
    </source>
</evidence>
<dbReference type="Gene3D" id="3.40.50.1390">
    <property type="entry name" value="Resolvase, N-terminal catalytic domain"/>
    <property type="match status" value="1"/>
</dbReference>
<dbReference type="CDD" id="cd00338">
    <property type="entry name" value="Ser_Recombinase"/>
    <property type="match status" value="1"/>
</dbReference>
<evidence type="ECO:0000256" key="1">
    <source>
        <dbReference type="SAM" id="Coils"/>
    </source>
</evidence>
<dbReference type="InterPro" id="IPR038109">
    <property type="entry name" value="DNA_bind_recomb_sf"/>
</dbReference>
<sequence>MTGDRYGRREYFCVYTRVSTKGQDDNTSDEQQYRAAREFGESQGWTYLEGAWIHDTHTGAEFKKRKNVNKVIELLEQGKVKYVVWKKVDRAARDQVVLRQFIEEIYDAKGKIAIVDKGMMYPTKRKAIEGTAIDGFFSQWEKNTIAGRFDDGKLEQFIRGSNVYALPFGYVSNPTTKDGKKFKEVLVDESQKDSIVSFLGEFVRTRNQGKAVAYAREQGFKTGTGQPFNHDTLRYLLEKLDIYAGLPQKQWYNKEREHHRVFTYPRIISDDLYKAVKEAAQLKTRSKATVDKPFAELVYCAHCGSAAKVFPWQTRAKKDGTRPLTFVYGCKKYNRVKRADYINTGKHLHTECRRTVVFNFIKEVVTEFLDSAATYASADKYSEELTQIILGTRDLYTNLQALKESRKGVIAEIDKISKRIDKAFDLDDSDTLQATIRRFQDQIEEHQQKLDGINLEIEDKAAQYEKVSAVLSDMGVTVNDSLFGVFDAKEAAFGHFKIGERLEAANLGITRDDVVTLRGNLFIPDVVRRQTDQMKANISALRAEIGAENWKEVNSLMYRLGLRVYVNFNDISTKGGRDKPRAEVKATLEGLGVTGFFETPYGEDSRT</sequence>
<feature type="coiled-coil region" evidence="1">
    <location>
        <begin position="429"/>
        <end position="463"/>
    </location>
</feature>
<organism evidence="3 4">
    <name type="scientific">Deinococcus rufus</name>
    <dbReference type="NCBI Taxonomy" id="2136097"/>
    <lineage>
        <taxon>Bacteria</taxon>
        <taxon>Thermotogati</taxon>
        <taxon>Deinococcota</taxon>
        <taxon>Deinococci</taxon>
        <taxon>Deinococcales</taxon>
        <taxon>Deinococcaceae</taxon>
        <taxon>Deinococcus</taxon>
    </lineage>
</organism>
<feature type="domain" description="Recombinase" evidence="2">
    <location>
        <begin position="167"/>
        <end position="288"/>
    </location>
</feature>
<keyword evidence="1" id="KW-0175">Coiled coil</keyword>
<dbReference type="InterPro" id="IPR006119">
    <property type="entry name" value="Resolv_N"/>
</dbReference>
<comment type="caution">
    <text evidence="3">The sequence shown here is derived from an EMBL/GenBank/DDBJ whole genome shotgun (WGS) entry which is preliminary data.</text>
</comment>
<dbReference type="PROSITE" id="PS51737">
    <property type="entry name" value="RECOMBINASE_DNA_BIND"/>
    <property type="match status" value="1"/>
</dbReference>
<accession>A0ABV7Z718</accession>
<dbReference type="InterPro" id="IPR036162">
    <property type="entry name" value="Resolvase-like_N_sf"/>
</dbReference>
<proteinExistence type="predicted"/>
<dbReference type="Proteomes" id="UP001595803">
    <property type="component" value="Unassembled WGS sequence"/>
</dbReference>
<name>A0ABV7Z718_9DEIO</name>